<dbReference type="HOGENOM" id="CLU_009388_1_1_1"/>
<dbReference type="AlphaFoldDB" id="M2Q218"/>
<evidence type="ECO:0000313" key="3">
    <source>
        <dbReference type="Proteomes" id="UP000016930"/>
    </source>
</evidence>
<protein>
    <recommendedName>
        <fullName evidence="1">Heterokaryon incompatibility domain-containing protein</fullName>
    </recommendedName>
</protein>
<organism evidence="2 3">
    <name type="scientific">Ceriporiopsis subvermispora (strain B)</name>
    <name type="common">White-rot fungus</name>
    <name type="synonym">Gelatoporia subvermispora</name>
    <dbReference type="NCBI Taxonomy" id="914234"/>
    <lineage>
        <taxon>Eukaryota</taxon>
        <taxon>Fungi</taxon>
        <taxon>Dikarya</taxon>
        <taxon>Basidiomycota</taxon>
        <taxon>Agaricomycotina</taxon>
        <taxon>Agaricomycetes</taxon>
        <taxon>Polyporales</taxon>
        <taxon>Gelatoporiaceae</taxon>
        <taxon>Gelatoporia</taxon>
    </lineage>
</organism>
<dbReference type="EMBL" id="KB445831">
    <property type="protein sequence ID" value="EMD30863.1"/>
    <property type="molecule type" value="Genomic_DNA"/>
</dbReference>
<name>M2Q218_CERS8</name>
<dbReference type="InterPro" id="IPR010730">
    <property type="entry name" value="HET"/>
</dbReference>
<accession>M2Q218</accession>
<gene>
    <name evidence="2" type="ORF">CERSUDRAFT_100910</name>
</gene>
<dbReference type="PANTHER" id="PTHR39596:SF2">
    <property type="entry name" value="HET DOMAIN PROTEIN (AFU_ORTHOLOGUE AFUA_1G17550)-RELATED"/>
    <property type="match status" value="1"/>
</dbReference>
<dbReference type="Pfam" id="PF06985">
    <property type="entry name" value="HET"/>
    <property type="match status" value="1"/>
</dbReference>
<dbReference type="Proteomes" id="UP000016930">
    <property type="component" value="Unassembled WGS sequence"/>
</dbReference>
<dbReference type="PANTHER" id="PTHR39596">
    <property type="match status" value="1"/>
</dbReference>
<evidence type="ECO:0000259" key="1">
    <source>
        <dbReference type="Pfam" id="PF06985"/>
    </source>
</evidence>
<sequence>MEHSRSASQVTAWSSQTSGTATFSTRPIEWLGGNHDGYPLCTFEDYPNLRYSASQLQLFERAPTLQYAALLQSQLVFGFLEAVTGQKLQEDGLLEHTPNGHTIIAVGKIRNAIDHWLYRSLHTETTSNEEAIQVFISACTATRAARALLLAITISTSSVFHEAGVPSNDALCMIYTFATIGEAICAALELFDVPVTNPCHNLDWSFVLVRYDGYVAEMVSDGWCPFTVSMLSKTVTLLGYASTCRSFIIERVKPDVHERCSEHACVINTIEITTYKNRHVVDSCTCAYSKPPLDDVLGIFRRDQIPVVHMTSTGSHGDEVIDMICSSASADIPTPNVAISHVWSDGLGSTTEDGLPSCQIRRLAKLVQDILPHAAIWIDSLCVPKDEMMRRRAIGLMGQTYRRADIVLVIDSGIRSCTTRAPLKQKQLWVYTSAWMQRLWTLQEAVLADTLLFELSGGFVAVEGLLPTSPFEMLDPALGSLSALMYRLLLRKDAEVDLESGLPKIRLGHVPNCLEWRTTSRAEDETLGISSLVHVDAYELVNLPPQRRMMTLLLRVGKVPSMVAFMTSPKLDILGFRWAPRSFMNLGRVEGGESDAKVTPEGLHAVYHVITFNKITLRHNEHWSLHNDEDSRHIVYRLKYVPRYWESESLDEEHYTCNAILCRGQEVQQLDRGIAVLIDDNTQRVSYGGEAREKSGKMLEAEKSNMYCTVVDATFY</sequence>
<feature type="domain" description="Heterokaryon incompatibility" evidence="1">
    <location>
        <begin position="337"/>
        <end position="413"/>
    </location>
</feature>
<keyword evidence="3" id="KW-1185">Reference proteome</keyword>
<proteinExistence type="predicted"/>
<dbReference type="STRING" id="914234.M2Q218"/>
<evidence type="ECO:0000313" key="2">
    <source>
        <dbReference type="EMBL" id="EMD30863.1"/>
    </source>
</evidence>
<dbReference type="OrthoDB" id="2426273at2759"/>
<reference evidence="2 3" key="1">
    <citation type="journal article" date="2012" name="Proc. Natl. Acad. Sci. U.S.A.">
        <title>Comparative genomics of Ceriporiopsis subvermispora and Phanerochaete chrysosporium provide insight into selective ligninolysis.</title>
        <authorList>
            <person name="Fernandez-Fueyo E."/>
            <person name="Ruiz-Duenas F.J."/>
            <person name="Ferreira P."/>
            <person name="Floudas D."/>
            <person name="Hibbett D.S."/>
            <person name="Canessa P."/>
            <person name="Larrondo L.F."/>
            <person name="James T.Y."/>
            <person name="Seelenfreund D."/>
            <person name="Lobos S."/>
            <person name="Polanco R."/>
            <person name="Tello M."/>
            <person name="Honda Y."/>
            <person name="Watanabe T."/>
            <person name="Watanabe T."/>
            <person name="Ryu J.S."/>
            <person name="Kubicek C.P."/>
            <person name="Schmoll M."/>
            <person name="Gaskell J."/>
            <person name="Hammel K.E."/>
            <person name="St John F.J."/>
            <person name="Vanden Wymelenberg A."/>
            <person name="Sabat G."/>
            <person name="Splinter BonDurant S."/>
            <person name="Syed K."/>
            <person name="Yadav J.S."/>
            <person name="Doddapaneni H."/>
            <person name="Subramanian V."/>
            <person name="Lavin J.L."/>
            <person name="Oguiza J.A."/>
            <person name="Perez G."/>
            <person name="Pisabarro A.G."/>
            <person name="Ramirez L."/>
            <person name="Santoyo F."/>
            <person name="Master E."/>
            <person name="Coutinho P.M."/>
            <person name="Henrissat B."/>
            <person name="Lombard V."/>
            <person name="Magnuson J.K."/>
            <person name="Kuees U."/>
            <person name="Hori C."/>
            <person name="Igarashi K."/>
            <person name="Samejima M."/>
            <person name="Held B.W."/>
            <person name="Barry K.W."/>
            <person name="LaButti K.M."/>
            <person name="Lapidus A."/>
            <person name="Lindquist E.A."/>
            <person name="Lucas S.M."/>
            <person name="Riley R."/>
            <person name="Salamov A.A."/>
            <person name="Hoffmeister D."/>
            <person name="Schwenk D."/>
            <person name="Hadar Y."/>
            <person name="Yarden O."/>
            <person name="de Vries R.P."/>
            <person name="Wiebenga A."/>
            <person name="Stenlid J."/>
            <person name="Eastwood D."/>
            <person name="Grigoriev I.V."/>
            <person name="Berka R.M."/>
            <person name="Blanchette R.A."/>
            <person name="Kersten P."/>
            <person name="Martinez A.T."/>
            <person name="Vicuna R."/>
            <person name="Cullen D."/>
        </authorList>
    </citation>
    <scope>NUCLEOTIDE SEQUENCE [LARGE SCALE GENOMIC DNA]</scope>
    <source>
        <strain evidence="2 3">B</strain>
    </source>
</reference>